<evidence type="ECO:0000256" key="1">
    <source>
        <dbReference type="SAM" id="MobiDB-lite"/>
    </source>
</evidence>
<reference evidence="2" key="1">
    <citation type="journal article" date="2019" name="bioRxiv">
        <title>The Genome of the Zebra Mussel, Dreissena polymorpha: A Resource for Invasive Species Research.</title>
        <authorList>
            <person name="McCartney M.A."/>
            <person name="Auch B."/>
            <person name="Kono T."/>
            <person name="Mallez S."/>
            <person name="Zhang Y."/>
            <person name="Obille A."/>
            <person name="Becker A."/>
            <person name="Abrahante J.E."/>
            <person name="Garbe J."/>
            <person name="Badalamenti J.P."/>
            <person name="Herman A."/>
            <person name="Mangelson H."/>
            <person name="Liachko I."/>
            <person name="Sullivan S."/>
            <person name="Sone E.D."/>
            <person name="Koren S."/>
            <person name="Silverstein K.A.T."/>
            <person name="Beckman K.B."/>
            <person name="Gohl D.M."/>
        </authorList>
    </citation>
    <scope>NUCLEOTIDE SEQUENCE</scope>
    <source>
        <strain evidence="2">Duluth1</strain>
        <tissue evidence="2">Whole animal</tissue>
    </source>
</reference>
<feature type="compositionally biased region" description="Polar residues" evidence="1">
    <location>
        <begin position="39"/>
        <end position="57"/>
    </location>
</feature>
<gene>
    <name evidence="2" type="ORF">DPMN_008720</name>
</gene>
<reference evidence="2" key="2">
    <citation type="submission" date="2020-11" db="EMBL/GenBank/DDBJ databases">
        <authorList>
            <person name="McCartney M.A."/>
            <person name="Auch B."/>
            <person name="Kono T."/>
            <person name="Mallez S."/>
            <person name="Becker A."/>
            <person name="Gohl D.M."/>
            <person name="Silverstein K.A.T."/>
            <person name="Koren S."/>
            <person name="Bechman K.B."/>
            <person name="Herman A."/>
            <person name="Abrahante J.E."/>
            <person name="Garbe J."/>
        </authorList>
    </citation>
    <scope>NUCLEOTIDE SEQUENCE</scope>
    <source>
        <strain evidence="2">Duluth1</strain>
        <tissue evidence="2">Whole animal</tissue>
    </source>
</reference>
<accession>A0A9D4MZW2</accession>
<dbReference type="AlphaFoldDB" id="A0A9D4MZW2"/>
<organism evidence="2 3">
    <name type="scientific">Dreissena polymorpha</name>
    <name type="common">Zebra mussel</name>
    <name type="synonym">Mytilus polymorpha</name>
    <dbReference type="NCBI Taxonomy" id="45954"/>
    <lineage>
        <taxon>Eukaryota</taxon>
        <taxon>Metazoa</taxon>
        <taxon>Spiralia</taxon>
        <taxon>Lophotrochozoa</taxon>
        <taxon>Mollusca</taxon>
        <taxon>Bivalvia</taxon>
        <taxon>Autobranchia</taxon>
        <taxon>Heteroconchia</taxon>
        <taxon>Euheterodonta</taxon>
        <taxon>Imparidentia</taxon>
        <taxon>Neoheterodontei</taxon>
        <taxon>Myida</taxon>
        <taxon>Dreissenoidea</taxon>
        <taxon>Dreissenidae</taxon>
        <taxon>Dreissena</taxon>
    </lineage>
</organism>
<evidence type="ECO:0000313" key="3">
    <source>
        <dbReference type="Proteomes" id="UP000828390"/>
    </source>
</evidence>
<dbReference type="EMBL" id="JAIWYP010000001">
    <property type="protein sequence ID" value="KAH3884734.1"/>
    <property type="molecule type" value="Genomic_DNA"/>
</dbReference>
<name>A0A9D4MZW2_DREPO</name>
<proteinExistence type="predicted"/>
<sequence length="57" mass="6648">MVLRREIFALFKENEHATQITFSDFKNRLEKPWPKKSYSESVETPSSATNRVSSNKS</sequence>
<evidence type="ECO:0000313" key="2">
    <source>
        <dbReference type="EMBL" id="KAH3884734.1"/>
    </source>
</evidence>
<dbReference type="Proteomes" id="UP000828390">
    <property type="component" value="Unassembled WGS sequence"/>
</dbReference>
<comment type="caution">
    <text evidence="2">The sequence shown here is derived from an EMBL/GenBank/DDBJ whole genome shotgun (WGS) entry which is preliminary data.</text>
</comment>
<keyword evidence="3" id="KW-1185">Reference proteome</keyword>
<protein>
    <submittedName>
        <fullName evidence="2">Uncharacterized protein</fullName>
    </submittedName>
</protein>
<feature type="region of interest" description="Disordered" evidence="1">
    <location>
        <begin position="34"/>
        <end position="57"/>
    </location>
</feature>